<dbReference type="PANTHER" id="PTHR14969">
    <property type="entry name" value="SPHINGOSINE-1-PHOSPHATE PHOSPHOHYDROLASE"/>
    <property type="match status" value="1"/>
</dbReference>
<dbReference type="InterPro" id="IPR000326">
    <property type="entry name" value="PAP2/HPO"/>
</dbReference>
<dbReference type="Proteomes" id="UP000032221">
    <property type="component" value="Unassembled WGS sequence"/>
</dbReference>
<evidence type="ECO:0000256" key="3">
    <source>
        <dbReference type="ARBA" id="ARBA00022692"/>
    </source>
</evidence>
<keyword evidence="3 7" id="KW-0812">Transmembrane</keyword>
<feature type="transmembrane region" description="Helical" evidence="7">
    <location>
        <begin position="20"/>
        <end position="46"/>
    </location>
</feature>
<evidence type="ECO:0000256" key="4">
    <source>
        <dbReference type="ARBA" id="ARBA00022801"/>
    </source>
</evidence>
<dbReference type="STRING" id="280871.TL10_11390"/>
<dbReference type="Pfam" id="PF01569">
    <property type="entry name" value="PAP2"/>
    <property type="match status" value="1"/>
</dbReference>
<protein>
    <submittedName>
        <fullName evidence="9">UDP-diphosphatase</fullName>
    </submittedName>
</protein>
<evidence type="ECO:0000313" key="9">
    <source>
        <dbReference type="EMBL" id="KIU16896.1"/>
    </source>
</evidence>
<keyword evidence="6 7" id="KW-0472">Membrane</keyword>
<dbReference type="GO" id="GO:0005886">
    <property type="term" value="C:plasma membrane"/>
    <property type="evidence" value="ECO:0007669"/>
    <property type="project" value="UniProtKB-SubCell"/>
</dbReference>
<evidence type="ECO:0000256" key="5">
    <source>
        <dbReference type="ARBA" id="ARBA00022989"/>
    </source>
</evidence>
<dbReference type="RefSeq" id="WP_043985732.1">
    <property type="nucleotide sequence ID" value="NZ_JXST01000013.1"/>
</dbReference>
<dbReference type="GO" id="GO:0016787">
    <property type="term" value="F:hydrolase activity"/>
    <property type="evidence" value="ECO:0007669"/>
    <property type="project" value="UniProtKB-KW"/>
</dbReference>
<feature type="transmembrane region" description="Helical" evidence="7">
    <location>
        <begin position="58"/>
        <end position="81"/>
    </location>
</feature>
<evidence type="ECO:0000256" key="7">
    <source>
        <dbReference type="SAM" id="Phobius"/>
    </source>
</evidence>
<keyword evidence="5 7" id="KW-1133">Transmembrane helix</keyword>
<dbReference type="SUPFAM" id="SSF48317">
    <property type="entry name" value="Acid phosphatase/Vanadium-dependent haloperoxidase"/>
    <property type="match status" value="1"/>
</dbReference>
<keyword evidence="2" id="KW-1003">Cell membrane</keyword>
<feature type="transmembrane region" description="Helical" evidence="7">
    <location>
        <begin position="128"/>
        <end position="145"/>
    </location>
</feature>
<dbReference type="PANTHER" id="PTHR14969:SF62">
    <property type="entry name" value="DECAPRENYLPHOSPHORYL-5-PHOSPHORIBOSE PHOSPHATASE RV3807C-RELATED"/>
    <property type="match status" value="1"/>
</dbReference>
<dbReference type="EMBL" id="JXST01000013">
    <property type="protein sequence ID" value="KIU16896.1"/>
    <property type="molecule type" value="Genomic_DNA"/>
</dbReference>
<feature type="transmembrane region" description="Helical" evidence="7">
    <location>
        <begin position="151"/>
        <end position="173"/>
    </location>
</feature>
<comment type="caution">
    <text evidence="9">The sequence shown here is derived from an EMBL/GenBank/DDBJ whole genome shotgun (WGS) entry which is preliminary data.</text>
</comment>
<dbReference type="AlphaFoldDB" id="A0A0D1LLP9"/>
<evidence type="ECO:0000256" key="6">
    <source>
        <dbReference type="ARBA" id="ARBA00023136"/>
    </source>
</evidence>
<organism evidence="9 10">
    <name type="scientific">Mycolicibacterium llatzerense</name>
    <dbReference type="NCBI Taxonomy" id="280871"/>
    <lineage>
        <taxon>Bacteria</taxon>
        <taxon>Bacillati</taxon>
        <taxon>Actinomycetota</taxon>
        <taxon>Actinomycetes</taxon>
        <taxon>Mycobacteriales</taxon>
        <taxon>Mycobacteriaceae</taxon>
        <taxon>Mycolicibacterium</taxon>
    </lineage>
</organism>
<dbReference type="Gene3D" id="1.20.144.10">
    <property type="entry name" value="Phosphatidic acid phosphatase type 2/haloperoxidase"/>
    <property type="match status" value="1"/>
</dbReference>
<reference evidence="9 10" key="1">
    <citation type="submission" date="2015-01" db="EMBL/GenBank/DDBJ databases">
        <title>Genome sequence of Mycobacterium llatzerense and Mycobacterium immunogenum recovered from brain abscess.</title>
        <authorList>
            <person name="Greninger A.L."/>
            <person name="Langelier C."/>
            <person name="Cunningham G."/>
            <person name="Chiu C.Y."/>
            <person name="Miller S."/>
        </authorList>
    </citation>
    <scope>NUCLEOTIDE SEQUENCE [LARGE SCALE GENOMIC DNA]</scope>
    <source>
        <strain evidence="9 10">CLUC14</strain>
    </source>
</reference>
<evidence type="ECO:0000259" key="8">
    <source>
        <dbReference type="SMART" id="SM00014"/>
    </source>
</evidence>
<feature type="transmembrane region" description="Helical" evidence="7">
    <location>
        <begin position="101"/>
        <end position="121"/>
    </location>
</feature>
<evidence type="ECO:0000256" key="1">
    <source>
        <dbReference type="ARBA" id="ARBA00004651"/>
    </source>
</evidence>
<evidence type="ECO:0000313" key="10">
    <source>
        <dbReference type="Proteomes" id="UP000032221"/>
    </source>
</evidence>
<gene>
    <name evidence="9" type="ORF">TL10_11390</name>
</gene>
<feature type="domain" description="Phosphatidic acid phosphatase type 2/haloperoxidase" evidence="8">
    <location>
        <begin position="55"/>
        <end position="166"/>
    </location>
</feature>
<accession>A0A0D1LLP9</accession>
<proteinExistence type="predicted"/>
<dbReference type="OrthoDB" id="5243958at2"/>
<evidence type="ECO:0000256" key="2">
    <source>
        <dbReference type="ARBA" id="ARBA00022475"/>
    </source>
</evidence>
<dbReference type="PATRIC" id="fig|280871.6.peg.2362"/>
<dbReference type="InterPro" id="IPR036938">
    <property type="entry name" value="PAP2/HPO_sf"/>
</dbReference>
<sequence length="204" mass="22107">MNLDVRIFYVINDFARDTPWLHPLLAAYANDGVLLFIALWLGGWWLARTGGNPMAMTAALWTPLGVLAALVVYDPIALYVNETRPCNALRNIVVLHCNTDGGFPSIHAVIAAAVAAGLWLVNRRLGMVAAAAAAVMAFARVYVGAHYPSDVLAGLGLGVVVSLAGCFLFRPLLRRLLELIDRTRLRGLVSTKARDSAHRDGHRP</sequence>
<dbReference type="SMART" id="SM00014">
    <property type="entry name" value="acidPPc"/>
    <property type="match status" value="1"/>
</dbReference>
<keyword evidence="4" id="KW-0378">Hydrolase</keyword>
<name>A0A0D1LLP9_9MYCO</name>
<keyword evidence="10" id="KW-1185">Reference proteome</keyword>
<comment type="subcellular location">
    <subcellularLocation>
        <location evidence="1">Cell membrane</location>
        <topology evidence="1">Multi-pass membrane protein</topology>
    </subcellularLocation>
</comment>